<keyword evidence="1" id="KW-0812">Transmembrane</keyword>
<sequence>MALRFHSQTIHGFKQDLVQCTRTQSCILSFKPNRIQNTRPKSLCAMNMTAGQSGDPGKINLDHITDKVRKMWESCPQPVKTFPWNRALENFIQFILDLFLAVFKYLCIPVLAVSSLSEIWYCAYEGVLWLVPVPLLLGVAFAGVLRETALEQSPLLKVAEVPWHLIATAIFLALLKLPGPYYPYLGRVFIPHFATGGLLRILYFAVLWYRRPKKALETPSTDSA</sequence>
<dbReference type="STRING" id="1590841.A0A2R6R1R8"/>
<gene>
    <name evidence="2" type="ORF">CEY00_Acc11203</name>
</gene>
<dbReference type="FunCoup" id="A0A2R6R1R8">
    <property type="interactions" value="1520"/>
</dbReference>
<comment type="caution">
    <text evidence="2">The sequence shown here is derived from an EMBL/GenBank/DDBJ whole genome shotgun (WGS) entry which is preliminary data.</text>
</comment>
<organism evidence="2 3">
    <name type="scientific">Actinidia chinensis var. chinensis</name>
    <name type="common">Chinese soft-hair kiwi</name>
    <dbReference type="NCBI Taxonomy" id="1590841"/>
    <lineage>
        <taxon>Eukaryota</taxon>
        <taxon>Viridiplantae</taxon>
        <taxon>Streptophyta</taxon>
        <taxon>Embryophyta</taxon>
        <taxon>Tracheophyta</taxon>
        <taxon>Spermatophyta</taxon>
        <taxon>Magnoliopsida</taxon>
        <taxon>eudicotyledons</taxon>
        <taxon>Gunneridae</taxon>
        <taxon>Pentapetalae</taxon>
        <taxon>asterids</taxon>
        <taxon>Ericales</taxon>
        <taxon>Actinidiaceae</taxon>
        <taxon>Actinidia</taxon>
    </lineage>
</organism>
<reference evidence="3" key="2">
    <citation type="journal article" date="2018" name="BMC Genomics">
        <title>A manually annotated Actinidia chinensis var. chinensis (kiwifruit) genome highlights the challenges associated with draft genomes and gene prediction in plants.</title>
        <authorList>
            <person name="Pilkington S.M."/>
            <person name="Crowhurst R."/>
            <person name="Hilario E."/>
            <person name="Nardozza S."/>
            <person name="Fraser L."/>
            <person name="Peng Y."/>
            <person name="Gunaseelan K."/>
            <person name="Simpson R."/>
            <person name="Tahir J."/>
            <person name="Deroles S.C."/>
            <person name="Templeton K."/>
            <person name="Luo Z."/>
            <person name="Davy M."/>
            <person name="Cheng C."/>
            <person name="McNeilage M."/>
            <person name="Scaglione D."/>
            <person name="Liu Y."/>
            <person name="Zhang Q."/>
            <person name="Datson P."/>
            <person name="De Silva N."/>
            <person name="Gardiner S.E."/>
            <person name="Bassett H."/>
            <person name="Chagne D."/>
            <person name="McCallum J."/>
            <person name="Dzierzon H."/>
            <person name="Deng C."/>
            <person name="Wang Y.Y."/>
            <person name="Barron L."/>
            <person name="Manako K."/>
            <person name="Bowen J."/>
            <person name="Foster T.M."/>
            <person name="Erridge Z.A."/>
            <person name="Tiffin H."/>
            <person name="Waite C.N."/>
            <person name="Davies K.M."/>
            <person name="Grierson E.P."/>
            <person name="Laing W.A."/>
            <person name="Kirk R."/>
            <person name="Chen X."/>
            <person name="Wood M."/>
            <person name="Montefiori M."/>
            <person name="Brummell D.A."/>
            <person name="Schwinn K.E."/>
            <person name="Catanach A."/>
            <person name="Fullerton C."/>
            <person name="Li D."/>
            <person name="Meiyalaghan S."/>
            <person name="Nieuwenhuizen N."/>
            <person name="Read N."/>
            <person name="Prakash R."/>
            <person name="Hunter D."/>
            <person name="Zhang H."/>
            <person name="McKenzie M."/>
            <person name="Knabel M."/>
            <person name="Harris A."/>
            <person name="Allan A.C."/>
            <person name="Gleave A."/>
            <person name="Chen A."/>
            <person name="Janssen B.J."/>
            <person name="Plunkett B."/>
            <person name="Ampomah-Dwamena C."/>
            <person name="Voogd C."/>
            <person name="Leif D."/>
            <person name="Lafferty D."/>
            <person name="Souleyre E.J.F."/>
            <person name="Varkonyi-Gasic E."/>
            <person name="Gambi F."/>
            <person name="Hanley J."/>
            <person name="Yao J.L."/>
            <person name="Cheung J."/>
            <person name="David K.M."/>
            <person name="Warren B."/>
            <person name="Marsh K."/>
            <person name="Snowden K.C."/>
            <person name="Lin-Wang K."/>
            <person name="Brian L."/>
            <person name="Martinez-Sanchez M."/>
            <person name="Wang M."/>
            <person name="Ileperuma N."/>
            <person name="Macnee N."/>
            <person name="Campin R."/>
            <person name="McAtee P."/>
            <person name="Drummond R.S.M."/>
            <person name="Espley R.V."/>
            <person name="Ireland H.S."/>
            <person name="Wu R."/>
            <person name="Atkinson R.G."/>
            <person name="Karunairetnam S."/>
            <person name="Bulley S."/>
            <person name="Chunkath S."/>
            <person name="Hanley Z."/>
            <person name="Storey R."/>
            <person name="Thrimawithana A.H."/>
            <person name="Thomson S."/>
            <person name="David C."/>
            <person name="Testolin R."/>
            <person name="Huang H."/>
            <person name="Hellens R.P."/>
            <person name="Schaffer R.J."/>
        </authorList>
    </citation>
    <scope>NUCLEOTIDE SEQUENCE [LARGE SCALE GENOMIC DNA]</scope>
    <source>
        <strain evidence="3">cv. Red5</strain>
    </source>
</reference>
<evidence type="ECO:0000313" key="2">
    <source>
        <dbReference type="EMBL" id="PSS19182.1"/>
    </source>
</evidence>
<keyword evidence="3" id="KW-1185">Reference proteome</keyword>
<dbReference type="Gramene" id="PSS19182">
    <property type="protein sequence ID" value="PSS19182"/>
    <property type="gene ID" value="CEY00_Acc11203"/>
</dbReference>
<dbReference type="PANTHER" id="PTHR36000">
    <property type="entry name" value="DEFECTIVE 1273 PROTEIN, PUTATIVE-RELATED"/>
    <property type="match status" value="1"/>
</dbReference>
<feature type="transmembrane region" description="Helical" evidence="1">
    <location>
        <begin position="158"/>
        <end position="177"/>
    </location>
</feature>
<dbReference type="EMBL" id="NKQK01000010">
    <property type="protein sequence ID" value="PSS19182.1"/>
    <property type="molecule type" value="Genomic_DNA"/>
</dbReference>
<keyword evidence="1" id="KW-0472">Membrane</keyword>
<protein>
    <submittedName>
        <fullName evidence="2">Uncharacterized protein</fullName>
    </submittedName>
</protein>
<accession>A0A2R6R1R8</accession>
<dbReference type="InParanoid" id="A0A2R6R1R8"/>
<dbReference type="Proteomes" id="UP000241394">
    <property type="component" value="Chromosome LG10"/>
</dbReference>
<dbReference type="PANTHER" id="PTHR36000:SF2">
    <property type="entry name" value="DEFECTIVE 1273 PROTEIN, PUTATIVE-RELATED"/>
    <property type="match status" value="1"/>
</dbReference>
<dbReference type="AlphaFoldDB" id="A0A2R6R1R8"/>
<dbReference type="OMA" id="FAILWYR"/>
<feature type="transmembrane region" description="Helical" evidence="1">
    <location>
        <begin position="189"/>
        <end position="209"/>
    </location>
</feature>
<name>A0A2R6R1R8_ACTCC</name>
<dbReference type="OrthoDB" id="1934999at2759"/>
<keyword evidence="1" id="KW-1133">Transmembrane helix</keyword>
<evidence type="ECO:0000256" key="1">
    <source>
        <dbReference type="SAM" id="Phobius"/>
    </source>
</evidence>
<feature type="transmembrane region" description="Helical" evidence="1">
    <location>
        <begin position="126"/>
        <end position="146"/>
    </location>
</feature>
<proteinExistence type="predicted"/>
<reference evidence="2 3" key="1">
    <citation type="submission" date="2017-07" db="EMBL/GenBank/DDBJ databases">
        <title>An improved, manually edited Actinidia chinensis var. chinensis (kiwifruit) genome highlights the challenges associated with draft genomes and gene prediction in plants.</title>
        <authorList>
            <person name="Pilkington S."/>
            <person name="Crowhurst R."/>
            <person name="Hilario E."/>
            <person name="Nardozza S."/>
            <person name="Fraser L."/>
            <person name="Peng Y."/>
            <person name="Gunaseelan K."/>
            <person name="Simpson R."/>
            <person name="Tahir J."/>
            <person name="Deroles S."/>
            <person name="Templeton K."/>
            <person name="Luo Z."/>
            <person name="Davy M."/>
            <person name="Cheng C."/>
            <person name="Mcneilage M."/>
            <person name="Scaglione D."/>
            <person name="Liu Y."/>
            <person name="Zhang Q."/>
            <person name="Datson P."/>
            <person name="De Silva N."/>
            <person name="Gardiner S."/>
            <person name="Bassett H."/>
            <person name="Chagne D."/>
            <person name="Mccallum J."/>
            <person name="Dzierzon H."/>
            <person name="Deng C."/>
            <person name="Wang Y.-Y."/>
            <person name="Barron N."/>
            <person name="Manako K."/>
            <person name="Bowen J."/>
            <person name="Foster T."/>
            <person name="Erridge Z."/>
            <person name="Tiffin H."/>
            <person name="Waite C."/>
            <person name="Davies K."/>
            <person name="Grierson E."/>
            <person name="Laing W."/>
            <person name="Kirk R."/>
            <person name="Chen X."/>
            <person name="Wood M."/>
            <person name="Montefiori M."/>
            <person name="Brummell D."/>
            <person name="Schwinn K."/>
            <person name="Catanach A."/>
            <person name="Fullerton C."/>
            <person name="Li D."/>
            <person name="Meiyalaghan S."/>
            <person name="Nieuwenhuizen N."/>
            <person name="Read N."/>
            <person name="Prakash R."/>
            <person name="Hunter D."/>
            <person name="Zhang H."/>
            <person name="Mckenzie M."/>
            <person name="Knabel M."/>
            <person name="Harris A."/>
            <person name="Allan A."/>
            <person name="Chen A."/>
            <person name="Janssen B."/>
            <person name="Plunkett B."/>
            <person name="Dwamena C."/>
            <person name="Voogd C."/>
            <person name="Leif D."/>
            <person name="Lafferty D."/>
            <person name="Souleyre E."/>
            <person name="Varkonyi-Gasic E."/>
            <person name="Gambi F."/>
            <person name="Hanley J."/>
            <person name="Yao J.-L."/>
            <person name="Cheung J."/>
            <person name="David K."/>
            <person name="Warren B."/>
            <person name="Marsh K."/>
            <person name="Snowden K."/>
            <person name="Lin-Wang K."/>
            <person name="Brian L."/>
            <person name="Martinez-Sanchez M."/>
            <person name="Wang M."/>
            <person name="Ileperuma N."/>
            <person name="Macnee N."/>
            <person name="Campin R."/>
            <person name="Mcatee P."/>
            <person name="Drummond R."/>
            <person name="Espley R."/>
            <person name="Ireland H."/>
            <person name="Wu R."/>
            <person name="Atkinson R."/>
            <person name="Karunairetnam S."/>
            <person name="Bulley S."/>
            <person name="Chunkath S."/>
            <person name="Hanley Z."/>
            <person name="Storey R."/>
            <person name="Thrimawithana A."/>
            <person name="Thomson S."/>
            <person name="David C."/>
            <person name="Testolin R."/>
        </authorList>
    </citation>
    <scope>NUCLEOTIDE SEQUENCE [LARGE SCALE GENOMIC DNA]</scope>
    <source>
        <strain evidence="3">cv. Red5</strain>
        <tissue evidence="2">Young leaf</tissue>
    </source>
</reference>
<feature type="transmembrane region" description="Helical" evidence="1">
    <location>
        <begin position="94"/>
        <end position="114"/>
    </location>
</feature>
<evidence type="ECO:0000313" key="3">
    <source>
        <dbReference type="Proteomes" id="UP000241394"/>
    </source>
</evidence>